<reference evidence="1" key="1">
    <citation type="submission" date="2019-11" db="EMBL/GenBank/DDBJ databases">
        <title>Nori genome reveals adaptations in red seaweeds to the harsh intertidal environment.</title>
        <authorList>
            <person name="Wang D."/>
            <person name="Mao Y."/>
        </authorList>
    </citation>
    <scope>NUCLEOTIDE SEQUENCE</scope>
    <source>
        <tissue evidence="1">Gametophyte</tissue>
    </source>
</reference>
<evidence type="ECO:0000313" key="1">
    <source>
        <dbReference type="EMBL" id="KAK1867365.1"/>
    </source>
</evidence>
<keyword evidence="2" id="KW-1185">Reference proteome</keyword>
<organism evidence="1 2">
    <name type="scientific">Pyropia yezoensis</name>
    <name type="common">Susabi-nori</name>
    <name type="synonym">Porphyra yezoensis</name>
    <dbReference type="NCBI Taxonomy" id="2788"/>
    <lineage>
        <taxon>Eukaryota</taxon>
        <taxon>Rhodophyta</taxon>
        <taxon>Bangiophyceae</taxon>
        <taxon>Bangiales</taxon>
        <taxon>Bangiaceae</taxon>
        <taxon>Pyropia</taxon>
    </lineage>
</organism>
<gene>
    <name evidence="1" type="ORF">I4F81_009872</name>
</gene>
<evidence type="ECO:0000313" key="2">
    <source>
        <dbReference type="Proteomes" id="UP000798662"/>
    </source>
</evidence>
<protein>
    <submittedName>
        <fullName evidence="1">Uncharacterized protein</fullName>
    </submittedName>
</protein>
<dbReference type="Proteomes" id="UP000798662">
    <property type="component" value="Chromosome 3"/>
</dbReference>
<proteinExistence type="predicted"/>
<sequence length="208" mass="22370">MSSMHIPLHWEGTLVFGLSVTEYVLDRMADLSTGALVCPRYARFVFDVETSEFLIGCVQEGGGRVAFEHISCTGVDELTWITACYARPVVPGGDTHLTLRTSTILRRLEPFPAADFPTDPLAALRKALLGLGTFGGASVVDDLLGGGSVDGAADGVPPPPSRMVPVVFESEPSSFCVVERLRRMALADQPVLPSRLVVWTDAVQTLPR</sequence>
<accession>A0ACC3CBL4</accession>
<name>A0ACC3CBL4_PYRYE</name>
<comment type="caution">
    <text evidence="1">The sequence shown here is derived from an EMBL/GenBank/DDBJ whole genome shotgun (WGS) entry which is preliminary data.</text>
</comment>
<dbReference type="EMBL" id="CM020620">
    <property type="protein sequence ID" value="KAK1867365.1"/>
    <property type="molecule type" value="Genomic_DNA"/>
</dbReference>